<dbReference type="SUPFAM" id="SSF52047">
    <property type="entry name" value="RNI-like"/>
    <property type="match status" value="1"/>
</dbReference>
<evidence type="ECO:0000313" key="4">
    <source>
        <dbReference type="Proteomes" id="UP001634393"/>
    </source>
</evidence>
<accession>A0ABD3TBR2</accession>
<feature type="region of interest" description="Disordered" evidence="1">
    <location>
        <begin position="1"/>
        <end position="28"/>
    </location>
</feature>
<dbReference type="InterPro" id="IPR036047">
    <property type="entry name" value="F-box-like_dom_sf"/>
</dbReference>
<dbReference type="PANTHER" id="PTHR38926">
    <property type="entry name" value="F-BOX DOMAIN CONTAINING PROTEIN, EXPRESSED"/>
    <property type="match status" value="1"/>
</dbReference>
<dbReference type="InterPro" id="IPR032675">
    <property type="entry name" value="LRR_dom_sf"/>
</dbReference>
<evidence type="ECO:0000313" key="3">
    <source>
        <dbReference type="EMBL" id="KAL3833688.1"/>
    </source>
</evidence>
<feature type="compositionally biased region" description="Polar residues" evidence="1">
    <location>
        <begin position="8"/>
        <end position="19"/>
    </location>
</feature>
<comment type="caution">
    <text evidence="3">The sequence shown here is derived from an EMBL/GenBank/DDBJ whole genome shotgun (WGS) entry which is preliminary data.</text>
</comment>
<dbReference type="Proteomes" id="UP001634393">
    <property type="component" value="Unassembled WGS sequence"/>
</dbReference>
<feature type="domain" description="F-box" evidence="2">
    <location>
        <begin position="25"/>
        <end position="72"/>
    </location>
</feature>
<dbReference type="InterPro" id="IPR001810">
    <property type="entry name" value="F-box_dom"/>
</dbReference>
<dbReference type="EMBL" id="JBJXBP010000004">
    <property type="protein sequence ID" value="KAL3833688.1"/>
    <property type="molecule type" value="Genomic_DNA"/>
</dbReference>
<evidence type="ECO:0000259" key="2">
    <source>
        <dbReference type="PROSITE" id="PS50181"/>
    </source>
</evidence>
<dbReference type="SUPFAM" id="SSF81383">
    <property type="entry name" value="F-box domain"/>
    <property type="match status" value="1"/>
</dbReference>
<dbReference type="Pfam" id="PF12937">
    <property type="entry name" value="F-box-like"/>
    <property type="match status" value="1"/>
</dbReference>
<gene>
    <name evidence="3" type="ORF">ACJIZ3_008424</name>
</gene>
<dbReference type="PROSITE" id="PS50181">
    <property type="entry name" value="FBOX"/>
    <property type="match status" value="1"/>
</dbReference>
<dbReference type="CDD" id="cd22164">
    <property type="entry name" value="F-box_AtSKIP19-like"/>
    <property type="match status" value="1"/>
</dbReference>
<dbReference type="PANTHER" id="PTHR38926:SF2">
    <property type="entry name" value="F-BOX_LRR-REPEAT PROTEIN 21-RELATED"/>
    <property type="match status" value="1"/>
</dbReference>
<dbReference type="Gene3D" id="3.80.10.10">
    <property type="entry name" value="Ribonuclease Inhibitor"/>
    <property type="match status" value="1"/>
</dbReference>
<sequence length="291" mass="33317">MEKRKFELQSTKKSPTDVPSISAPPPPWTELPRDVTANILQRLGPKEILKSAQKVCTTWKDVCADPAMWRVIDMKNLDYHNMYDLEIEIMCRDAVDRSQGQLTEITIEVFGTDDLIRYISERLRSLQLGFCDYITGDGLIEAVKNLPLLEELHLYPYYMGSAVALIETVGRSCLHLKSLKLIHRWVLCPPRWVLFPPPACDLEALAIAGHMPELHGGLQAILDGCPNLESLDLRQCFNLDFGGNLRRLCDLRIEDFRAPGDDVIDVEYLTIYDDYDDDDYYVDPDWHIDSD</sequence>
<keyword evidence="4" id="KW-1185">Reference proteome</keyword>
<evidence type="ECO:0000256" key="1">
    <source>
        <dbReference type="SAM" id="MobiDB-lite"/>
    </source>
</evidence>
<dbReference type="AlphaFoldDB" id="A0ABD3TBR2"/>
<organism evidence="3 4">
    <name type="scientific">Penstemon smallii</name>
    <dbReference type="NCBI Taxonomy" id="265156"/>
    <lineage>
        <taxon>Eukaryota</taxon>
        <taxon>Viridiplantae</taxon>
        <taxon>Streptophyta</taxon>
        <taxon>Embryophyta</taxon>
        <taxon>Tracheophyta</taxon>
        <taxon>Spermatophyta</taxon>
        <taxon>Magnoliopsida</taxon>
        <taxon>eudicotyledons</taxon>
        <taxon>Gunneridae</taxon>
        <taxon>Pentapetalae</taxon>
        <taxon>asterids</taxon>
        <taxon>lamiids</taxon>
        <taxon>Lamiales</taxon>
        <taxon>Plantaginaceae</taxon>
        <taxon>Cheloneae</taxon>
        <taxon>Penstemon</taxon>
    </lineage>
</organism>
<reference evidence="3 4" key="1">
    <citation type="submission" date="2024-12" db="EMBL/GenBank/DDBJ databases">
        <title>The unique morphological basis and parallel evolutionary history of personate flowers in Penstemon.</title>
        <authorList>
            <person name="Depatie T.H."/>
            <person name="Wessinger C.A."/>
        </authorList>
    </citation>
    <scope>NUCLEOTIDE SEQUENCE [LARGE SCALE GENOMIC DNA]</scope>
    <source>
        <strain evidence="3">WTNN_2</strain>
        <tissue evidence="3">Leaf</tissue>
    </source>
</reference>
<proteinExistence type="predicted"/>
<name>A0ABD3TBR2_9LAMI</name>
<dbReference type="Gene3D" id="1.20.1280.50">
    <property type="match status" value="1"/>
</dbReference>
<protein>
    <recommendedName>
        <fullName evidence="2">F-box domain-containing protein</fullName>
    </recommendedName>
</protein>